<dbReference type="Pfam" id="PF13181">
    <property type="entry name" value="TPR_8"/>
    <property type="match status" value="2"/>
</dbReference>
<dbReference type="SMART" id="SM00028">
    <property type="entry name" value="TPR"/>
    <property type="match status" value="7"/>
</dbReference>
<accession>A0A1B0AJQ3</accession>
<name>A0A1B0AJQ3_GLOPL</name>
<sequence>MEDDFFNVPLQEAKRELRHGIVECQKRGLVYSVKWLAEMCHGLADVEIDGEDEKNSFGIKMLEGIAPKEYDNYFLAKSYFDVREYDRAAHLVRDATSPVPKFLHLYATYMAVEKRRLDSTTDQSNLNDSGHFKDLGEILVTLRAEHSQNQLDGYGMYLYGVVLKALNLNQAAQQIFVQSIRLVPMLWGSYVELAPLIEEKEKLQALNFGGHWMKRFFIAHVYIEMYLIDEGLKAYEDLQAAGFRKCVYVTSQMALAYHNKRDVDKAIEIFQVLQEADPYRLDNVDTYSNLLFVKELKTEMAELAHKAVGINKYRPETCCVIGENLVVIGRVGNYSRILHKRCCQQKHTFTRNYYSIRSDHQMAIMYFQRALKLNPKYLAAWTLMGHEFMELKNTNAAIQSYRKAVEVNKRDYRAWYGLGQAYEILKMHYYSLYYFKIAHQLRPYDSRMLVALGETYEKLDKCQNAIKCYSKACDVGDIEGIAMYKMANLHEKLGDYDLAANCYATYCDDERAATDKQSLYHGYMTLANFYENKGEYDRASYYAYKCLESDDRKSEAKSLLKTIENKRTGKIIAVRGVSTGCSLSKANVDTSSDDDMDMELSDYKFPSLDYLGKSRILPATGNEPGSSFKSVHRTAVNVSEGASTSTRATLEPLSVTIARRRAPLADDMSLSESELTSNTSIPTTYTISTNTNSRHNLPTTTTAANASSTNPADDEDEDTHSMEISSISID</sequence>
<dbReference type="PANTHER" id="PTHR12558:SF10">
    <property type="entry name" value="CELL DIVISION CYCLE PROTEIN 23 HOMOLOG"/>
    <property type="match status" value="1"/>
</dbReference>
<feature type="domain" description="Cdc23" evidence="9">
    <location>
        <begin position="13"/>
        <end position="254"/>
    </location>
</feature>
<evidence type="ECO:0000256" key="4">
    <source>
        <dbReference type="ARBA" id="ARBA00022786"/>
    </source>
</evidence>
<dbReference type="Pfam" id="PF04049">
    <property type="entry name" value="ANAPC8"/>
    <property type="match status" value="1"/>
</dbReference>
<evidence type="ECO:0000256" key="7">
    <source>
        <dbReference type="PROSITE-ProRule" id="PRU00339"/>
    </source>
</evidence>
<keyword evidence="5 7" id="KW-0802">TPR repeat</keyword>
<dbReference type="AlphaFoldDB" id="A0A1B0AJQ3"/>
<dbReference type="GO" id="GO:0005680">
    <property type="term" value="C:anaphase-promoting complex"/>
    <property type="evidence" value="ECO:0007669"/>
    <property type="project" value="InterPro"/>
</dbReference>
<dbReference type="InterPro" id="IPR019734">
    <property type="entry name" value="TPR_rpt"/>
</dbReference>
<dbReference type="Pfam" id="PF13174">
    <property type="entry name" value="TPR_6"/>
    <property type="match status" value="1"/>
</dbReference>
<evidence type="ECO:0000256" key="8">
    <source>
        <dbReference type="SAM" id="MobiDB-lite"/>
    </source>
</evidence>
<dbReference type="PROSITE" id="PS50005">
    <property type="entry name" value="TPR"/>
    <property type="match status" value="2"/>
</dbReference>
<feature type="compositionally biased region" description="Low complexity" evidence="8">
    <location>
        <begin position="698"/>
        <end position="711"/>
    </location>
</feature>
<reference evidence="10" key="2">
    <citation type="submission" date="2020-05" db="UniProtKB">
        <authorList>
            <consortium name="EnsemblMetazoa"/>
        </authorList>
    </citation>
    <scope>IDENTIFICATION</scope>
    <source>
        <strain evidence="10">IAEA</strain>
    </source>
</reference>
<dbReference type="GO" id="GO:0016567">
    <property type="term" value="P:protein ubiquitination"/>
    <property type="evidence" value="ECO:0007669"/>
    <property type="project" value="TreeGrafter"/>
</dbReference>
<evidence type="ECO:0000256" key="1">
    <source>
        <dbReference type="ARBA" id="ARBA00022618"/>
    </source>
</evidence>
<evidence type="ECO:0000256" key="5">
    <source>
        <dbReference type="ARBA" id="ARBA00022803"/>
    </source>
</evidence>
<evidence type="ECO:0000256" key="3">
    <source>
        <dbReference type="ARBA" id="ARBA00022776"/>
    </source>
</evidence>
<evidence type="ECO:0000313" key="10">
    <source>
        <dbReference type="EnsemblMetazoa" id="GPAI047992-PA"/>
    </source>
</evidence>
<dbReference type="STRING" id="7398.A0A1B0AJQ3"/>
<organism evidence="10 11">
    <name type="scientific">Glossina pallidipes</name>
    <name type="common">Tsetse fly</name>
    <dbReference type="NCBI Taxonomy" id="7398"/>
    <lineage>
        <taxon>Eukaryota</taxon>
        <taxon>Metazoa</taxon>
        <taxon>Ecdysozoa</taxon>
        <taxon>Arthropoda</taxon>
        <taxon>Hexapoda</taxon>
        <taxon>Insecta</taxon>
        <taxon>Pterygota</taxon>
        <taxon>Neoptera</taxon>
        <taxon>Endopterygota</taxon>
        <taxon>Diptera</taxon>
        <taxon>Brachycera</taxon>
        <taxon>Muscomorpha</taxon>
        <taxon>Hippoboscoidea</taxon>
        <taxon>Glossinidae</taxon>
        <taxon>Glossina</taxon>
    </lineage>
</organism>
<dbReference type="InterPro" id="IPR007192">
    <property type="entry name" value="APC8"/>
</dbReference>
<dbReference type="Gene3D" id="1.25.40.10">
    <property type="entry name" value="Tetratricopeptide repeat domain"/>
    <property type="match status" value="2"/>
</dbReference>
<dbReference type="Proteomes" id="UP000092445">
    <property type="component" value="Unassembled WGS sequence"/>
</dbReference>
<dbReference type="PANTHER" id="PTHR12558">
    <property type="entry name" value="CELL DIVISION CYCLE 16,23,27"/>
    <property type="match status" value="1"/>
</dbReference>
<keyword evidence="2" id="KW-0677">Repeat</keyword>
<dbReference type="GO" id="GO:0045842">
    <property type="term" value="P:positive regulation of mitotic metaphase/anaphase transition"/>
    <property type="evidence" value="ECO:0007669"/>
    <property type="project" value="TreeGrafter"/>
</dbReference>
<keyword evidence="11" id="KW-1185">Reference proteome</keyword>
<dbReference type="Pfam" id="PF13414">
    <property type="entry name" value="TPR_11"/>
    <property type="match status" value="1"/>
</dbReference>
<evidence type="ECO:0000256" key="2">
    <source>
        <dbReference type="ARBA" id="ARBA00022737"/>
    </source>
</evidence>
<feature type="compositionally biased region" description="Low complexity" evidence="8">
    <location>
        <begin position="670"/>
        <end position="680"/>
    </location>
</feature>
<dbReference type="GO" id="GO:0051301">
    <property type="term" value="P:cell division"/>
    <property type="evidence" value="ECO:0007669"/>
    <property type="project" value="UniProtKB-KW"/>
</dbReference>
<dbReference type="GO" id="GO:0031145">
    <property type="term" value="P:anaphase-promoting complex-dependent catabolic process"/>
    <property type="evidence" value="ECO:0007669"/>
    <property type="project" value="TreeGrafter"/>
</dbReference>
<protein>
    <recommendedName>
        <fullName evidence="9">Cdc23 domain-containing protein</fullName>
    </recommendedName>
</protein>
<dbReference type="VEuPathDB" id="VectorBase:GPAI047992"/>
<keyword evidence="6" id="KW-0131">Cell cycle</keyword>
<evidence type="ECO:0000313" key="11">
    <source>
        <dbReference type="Proteomes" id="UP000092445"/>
    </source>
</evidence>
<reference evidence="11" key="1">
    <citation type="submission" date="2014-03" db="EMBL/GenBank/DDBJ databases">
        <authorList>
            <person name="Aksoy S."/>
            <person name="Warren W."/>
            <person name="Wilson R.K."/>
        </authorList>
    </citation>
    <scope>NUCLEOTIDE SEQUENCE [LARGE SCALE GENOMIC DNA]</scope>
    <source>
        <strain evidence="11">IAEA</strain>
    </source>
</reference>
<feature type="repeat" description="TPR" evidence="7">
    <location>
        <begin position="378"/>
        <end position="411"/>
    </location>
</feature>
<feature type="compositionally biased region" description="Polar residues" evidence="8">
    <location>
        <begin position="681"/>
        <end position="697"/>
    </location>
</feature>
<keyword evidence="1" id="KW-0132">Cell division</keyword>
<proteinExistence type="predicted"/>
<keyword evidence="4" id="KW-0833">Ubl conjugation pathway</keyword>
<dbReference type="EnsemblMetazoa" id="GPAI047992-RA">
    <property type="protein sequence ID" value="GPAI047992-PA"/>
    <property type="gene ID" value="GPAI047992"/>
</dbReference>
<keyword evidence="3" id="KW-0498">Mitosis</keyword>
<feature type="repeat" description="TPR" evidence="7">
    <location>
        <begin position="344"/>
        <end position="377"/>
    </location>
</feature>
<evidence type="ECO:0000256" key="6">
    <source>
        <dbReference type="ARBA" id="ARBA00023306"/>
    </source>
</evidence>
<dbReference type="InterPro" id="IPR011990">
    <property type="entry name" value="TPR-like_helical_dom_sf"/>
</dbReference>
<feature type="region of interest" description="Disordered" evidence="8">
    <location>
        <begin position="667"/>
        <end position="730"/>
    </location>
</feature>
<dbReference type="SUPFAM" id="SSF48452">
    <property type="entry name" value="TPR-like"/>
    <property type="match status" value="3"/>
</dbReference>
<evidence type="ECO:0000259" key="9">
    <source>
        <dbReference type="Pfam" id="PF04049"/>
    </source>
</evidence>